<proteinExistence type="predicted"/>
<sequence length="381" mass="39967">MPSFPAGGHVIVFVCAGCGAELTAPLSQVALPAHAHQKYGDGVQLPVLMEPGTFAVESESESRGPSWPSWEKGAPDAADGPGIHASADGLLSGDAADSSVIAPGDTRGTVLIPEKSSGYCCGLDGADGPNMACEVCGLPVASRIDDCSLWQAVWLAPNAVRRHAIGDTSPAPLPWADLTAGAMGTPPYEPITSWGGRHFGLYHWWSWSPRWEAAAGRGLAHLLAASGGRPVSVPHGLTAEVFQRALDALLSADGPPLHAALAGPNLPAPDTDADLLLVPEHPQTGETWAPAGGTLAYLVPLPLGVWLWLAFPEPHLPADPPPQVLPAELLRDDPPSPRPGHLFRIDAGVFRHTLLRLPAAGDPWLREVLENLPTYVRTGLF</sequence>
<dbReference type="Proteomes" id="UP000475666">
    <property type="component" value="Unassembled WGS sequence"/>
</dbReference>
<feature type="region of interest" description="Disordered" evidence="1">
    <location>
        <begin position="55"/>
        <end position="89"/>
    </location>
</feature>
<gene>
    <name evidence="2" type="ORF">G3I66_12320</name>
</gene>
<evidence type="ECO:0000313" key="2">
    <source>
        <dbReference type="EMBL" id="NEC33952.1"/>
    </source>
</evidence>
<accession>A0A6G3TBG0</accession>
<organism evidence="2 3">
    <name type="scientific">Streptomyces rubrogriseus</name>
    <dbReference type="NCBI Taxonomy" id="194673"/>
    <lineage>
        <taxon>Bacteria</taxon>
        <taxon>Bacillati</taxon>
        <taxon>Actinomycetota</taxon>
        <taxon>Actinomycetes</taxon>
        <taxon>Kitasatosporales</taxon>
        <taxon>Streptomycetaceae</taxon>
        <taxon>Streptomyces</taxon>
        <taxon>Streptomyces violaceoruber group</taxon>
    </lineage>
</organism>
<protein>
    <submittedName>
        <fullName evidence="2">Uncharacterized protein</fullName>
    </submittedName>
</protein>
<dbReference type="AlphaFoldDB" id="A0A6G3TBG0"/>
<dbReference type="RefSeq" id="WP_164273712.1">
    <property type="nucleotide sequence ID" value="NZ_JAAGMQ010000348.1"/>
</dbReference>
<dbReference type="EMBL" id="JAAGMQ010000348">
    <property type="protein sequence ID" value="NEC33952.1"/>
    <property type="molecule type" value="Genomic_DNA"/>
</dbReference>
<reference evidence="2 3" key="1">
    <citation type="submission" date="2020-01" db="EMBL/GenBank/DDBJ databases">
        <title>Insect and environment-associated Actinomycetes.</title>
        <authorList>
            <person name="Currrie C."/>
            <person name="Chevrette M."/>
            <person name="Carlson C."/>
            <person name="Stubbendieck R."/>
            <person name="Wendt-Pienkowski E."/>
        </authorList>
    </citation>
    <scope>NUCLEOTIDE SEQUENCE [LARGE SCALE GENOMIC DNA]</scope>
    <source>
        <strain evidence="2 3">SID7739</strain>
    </source>
</reference>
<evidence type="ECO:0000256" key="1">
    <source>
        <dbReference type="SAM" id="MobiDB-lite"/>
    </source>
</evidence>
<comment type="caution">
    <text evidence="2">The sequence shown here is derived from an EMBL/GenBank/DDBJ whole genome shotgun (WGS) entry which is preliminary data.</text>
</comment>
<name>A0A6G3TBG0_9ACTN</name>
<evidence type="ECO:0000313" key="3">
    <source>
        <dbReference type="Proteomes" id="UP000475666"/>
    </source>
</evidence>